<sequence>MHGAAVLSGGLHQGGLHQGGLGMPMGGGQHGYGMLPLLDGMSGIALSPPPPPPAVPGMRGHYITTSPDSKRPQATEINHNKAITKRLASAVHYQQVLDVVGESVALFDEVNVATALHRLAKLQPPGTSGPQSPIVYADQFQALVEAVQRLLDRFEAQAISNTLWAFATLAYHPEGDLLDRLAHHAASIVRTFRPQATSNSLWAFAKLAYVPCLLFLTTSASQMQTDLSRCVPQDISNALWAFATMRHNCGDMLLNGCAAVSARIMARFKPQEIANTLWAYATLGFDPGATMLDAAALQMAERIAHFRPQAVSNSLWAYAKLGYNPGRELLDCTARRAGGMLHQYTSQEIANSLWAFATLEHHTGAQLLDAAAVQIARRIEQFSPQDISNAIWGFAKLYHLPPNDLLQAASLYLLRHWHRFKAQELANVLWSLAVLKGCNPDAWSAILDKLASVPVSSFDEADLGQLYQALILLDQPNARTAGAGLTWPAPLAEEALRVWRASLHSARPQMTKLHEEVSRVLWSMGVYHIDEAITPDGLLRVDIALEAEKVMIEVDGPNRFSNNSHRPLGRTMARRAMLEARGHAVRAIPFYELTGGGFHRAAAQAAATCPGRPRKDPGLSSAAPAKRGPGRPRKQTGGRQGSAAPAERGTAAHAAANGDAAPAAAAAAASEMPAAAAEAAAKSCWRRSESNTFKPVQVVLSVPAPPPPPLAAAIAPLVVPPLPPVRSVREMLAAFAGAAPAKAAQVEQAAAAVVAPAEAPAPVEEAAGRRRSRPTKRELEGEAQVWLDAALAKIAAAAATGANSTETLLAATRGGVVLAAGLCTASLSLLDYDASCKRLVWLTGFQAATASGQSVRYMAKHSEYETYLKAALTSARLHAPSLIPVVVFTGPVRDARLDTVLWTDPDVLFSGDINTCSLSMPRLLSIGPEAAPGVPGNYGTVYFNVSAYAALFDGLVAWAVARRFEFDHDQNALLQACYAHSVCAQYRKDAALLVADGREPSKGLYHIREHIQSTAPALVDDQAKLAQLTKELTMSRLDAEAALERS</sequence>
<dbReference type="PANTHER" id="PTHR21228:SF40">
    <property type="entry name" value="LD45607P"/>
    <property type="match status" value="1"/>
</dbReference>
<feature type="domain" description="RAP" evidence="3">
    <location>
        <begin position="552"/>
        <end position="593"/>
    </location>
</feature>
<dbReference type="InterPro" id="IPR019320">
    <property type="entry name" value="BORCS8"/>
</dbReference>
<evidence type="ECO:0000313" key="5">
    <source>
        <dbReference type="EMBL" id="KAK9840626.1"/>
    </source>
</evidence>
<dbReference type="EMBL" id="JALJOU010000013">
    <property type="protein sequence ID" value="KAK9840626.1"/>
    <property type="molecule type" value="Genomic_DNA"/>
</dbReference>
<comment type="caution">
    <text evidence="5">The sequence shown here is derived from an EMBL/GenBank/DDBJ whole genome shotgun (WGS) entry which is preliminary data.</text>
</comment>
<dbReference type="GO" id="GO:0003723">
    <property type="term" value="F:RNA binding"/>
    <property type="evidence" value="ECO:0007669"/>
    <property type="project" value="TreeGrafter"/>
</dbReference>
<keyword evidence="6" id="KW-1185">Reference proteome</keyword>
<name>A0AAW1S5D4_9CHLO</name>
<gene>
    <name evidence="5" type="ORF">WJX81_005387</name>
</gene>
<dbReference type="InterPro" id="IPR011632">
    <property type="entry name" value="DUF1601"/>
</dbReference>
<evidence type="ECO:0000259" key="2">
    <source>
        <dbReference type="Pfam" id="PF07671"/>
    </source>
</evidence>
<dbReference type="Pfam" id="PF07671">
    <property type="entry name" value="DUF1601"/>
    <property type="match status" value="1"/>
</dbReference>
<protein>
    <recommendedName>
        <fullName evidence="7">RAP domain-containing protein</fullName>
    </recommendedName>
</protein>
<evidence type="ECO:0000313" key="6">
    <source>
        <dbReference type="Proteomes" id="UP001445335"/>
    </source>
</evidence>
<evidence type="ECO:0008006" key="7">
    <source>
        <dbReference type="Google" id="ProtNLM"/>
    </source>
</evidence>
<dbReference type="InterPro" id="IPR013584">
    <property type="entry name" value="RAP"/>
</dbReference>
<dbReference type="Pfam" id="PF10167">
    <property type="entry name" value="BORCS8"/>
    <property type="match status" value="1"/>
</dbReference>
<dbReference type="PANTHER" id="PTHR21228">
    <property type="entry name" value="FAST LEU-RICH DOMAIN-CONTAINING"/>
    <property type="match status" value="1"/>
</dbReference>
<dbReference type="Pfam" id="PF26188">
    <property type="entry name" value="RESC6"/>
    <property type="match status" value="1"/>
</dbReference>
<dbReference type="Proteomes" id="UP001445335">
    <property type="component" value="Unassembled WGS sequence"/>
</dbReference>
<accession>A0AAW1S5D4</accession>
<feature type="region of interest" description="Disordered" evidence="1">
    <location>
        <begin position="604"/>
        <end position="657"/>
    </location>
</feature>
<dbReference type="GO" id="GO:0005759">
    <property type="term" value="C:mitochondrial matrix"/>
    <property type="evidence" value="ECO:0007669"/>
    <property type="project" value="TreeGrafter"/>
</dbReference>
<dbReference type="AlphaFoldDB" id="A0AAW1S5D4"/>
<dbReference type="InterPro" id="IPR050870">
    <property type="entry name" value="FAST_kinase"/>
</dbReference>
<reference evidence="5 6" key="1">
    <citation type="journal article" date="2024" name="Nat. Commun.">
        <title>Phylogenomics reveals the evolutionary origins of lichenization in chlorophyte algae.</title>
        <authorList>
            <person name="Puginier C."/>
            <person name="Libourel C."/>
            <person name="Otte J."/>
            <person name="Skaloud P."/>
            <person name="Haon M."/>
            <person name="Grisel S."/>
            <person name="Petersen M."/>
            <person name="Berrin J.G."/>
            <person name="Delaux P.M."/>
            <person name="Dal Grande F."/>
            <person name="Keller J."/>
        </authorList>
    </citation>
    <scope>NUCLEOTIDE SEQUENCE [LARGE SCALE GENOMIC DNA]</scope>
    <source>
        <strain evidence="5 6">SAG 245.80</strain>
    </source>
</reference>
<evidence type="ECO:0000256" key="1">
    <source>
        <dbReference type="SAM" id="MobiDB-lite"/>
    </source>
</evidence>
<dbReference type="GO" id="GO:0044528">
    <property type="term" value="P:regulation of mitochondrial mRNA stability"/>
    <property type="evidence" value="ECO:0007669"/>
    <property type="project" value="TreeGrafter"/>
</dbReference>
<proteinExistence type="predicted"/>
<feature type="compositionally biased region" description="Low complexity" evidence="1">
    <location>
        <begin position="643"/>
        <end position="657"/>
    </location>
</feature>
<dbReference type="GO" id="GO:0000963">
    <property type="term" value="P:mitochondrial RNA processing"/>
    <property type="evidence" value="ECO:0007669"/>
    <property type="project" value="TreeGrafter"/>
</dbReference>
<organism evidence="5 6">
    <name type="scientific">Elliptochloris bilobata</name>
    <dbReference type="NCBI Taxonomy" id="381761"/>
    <lineage>
        <taxon>Eukaryota</taxon>
        <taxon>Viridiplantae</taxon>
        <taxon>Chlorophyta</taxon>
        <taxon>core chlorophytes</taxon>
        <taxon>Trebouxiophyceae</taxon>
        <taxon>Trebouxiophyceae incertae sedis</taxon>
        <taxon>Elliptochloris clade</taxon>
        <taxon>Elliptochloris</taxon>
    </lineage>
</organism>
<dbReference type="Pfam" id="PF08373">
    <property type="entry name" value="RAP"/>
    <property type="match status" value="1"/>
</dbReference>
<dbReference type="GO" id="GO:0035770">
    <property type="term" value="C:ribonucleoprotein granule"/>
    <property type="evidence" value="ECO:0007669"/>
    <property type="project" value="TreeGrafter"/>
</dbReference>
<evidence type="ECO:0000259" key="3">
    <source>
        <dbReference type="Pfam" id="PF08373"/>
    </source>
</evidence>
<feature type="domain" description="DUF1601" evidence="2">
    <location>
        <begin position="143"/>
        <end position="163"/>
    </location>
</feature>
<feature type="domain" description="RNA-editing substrate-binding complex 6 protein" evidence="4">
    <location>
        <begin position="230"/>
        <end position="436"/>
    </location>
</feature>
<dbReference type="InterPro" id="IPR058917">
    <property type="entry name" value="RESC6_dom"/>
</dbReference>
<evidence type="ECO:0000259" key="4">
    <source>
        <dbReference type="Pfam" id="PF26188"/>
    </source>
</evidence>